<accession>A0A929BEN3</accession>
<keyword evidence="2" id="KW-1185">Reference proteome</keyword>
<evidence type="ECO:0000313" key="2">
    <source>
        <dbReference type="Proteomes" id="UP000598360"/>
    </source>
</evidence>
<comment type="caution">
    <text evidence="1">The sequence shown here is derived from an EMBL/GenBank/DDBJ whole genome shotgun (WGS) entry which is preliminary data.</text>
</comment>
<dbReference type="Proteomes" id="UP000598360">
    <property type="component" value="Unassembled WGS sequence"/>
</dbReference>
<reference evidence="1" key="1">
    <citation type="submission" date="2020-10" db="EMBL/GenBank/DDBJ databases">
        <title>Diversity and distribution of actinomycetes associated with coral in the coast of Hainan.</title>
        <authorList>
            <person name="Li F."/>
        </authorList>
    </citation>
    <scope>NUCLEOTIDE SEQUENCE</scope>
    <source>
        <strain evidence="1">HNM0983</strain>
    </source>
</reference>
<proteinExistence type="predicted"/>
<sequence>MSESLNEDQALRTFVQQVQTRAGLASPQEADVATRVTLRTLAEAVSGGQVDDLRASLPPELQDELGQRSGQARQLDRAGFLDRASGEMLTTDQDAVQQQVRAVLATLREWAPDREIEDTVRQLPTSIAELFD</sequence>
<dbReference type="Gene3D" id="1.10.490.110">
    <property type="entry name" value="Uncharacterized conserved protein DUF2267"/>
    <property type="match status" value="1"/>
</dbReference>
<protein>
    <submittedName>
        <fullName evidence="1">DUF2267 domain-containing protein</fullName>
    </submittedName>
</protein>
<dbReference type="AlphaFoldDB" id="A0A929BEN3"/>
<organism evidence="1 2">
    <name type="scientific">Saccharopolyspora montiporae</name>
    <dbReference type="NCBI Taxonomy" id="2781240"/>
    <lineage>
        <taxon>Bacteria</taxon>
        <taxon>Bacillati</taxon>
        <taxon>Actinomycetota</taxon>
        <taxon>Actinomycetes</taxon>
        <taxon>Pseudonocardiales</taxon>
        <taxon>Pseudonocardiaceae</taxon>
        <taxon>Saccharopolyspora</taxon>
    </lineage>
</organism>
<dbReference type="Pfam" id="PF10025">
    <property type="entry name" value="DUF2267"/>
    <property type="match status" value="1"/>
</dbReference>
<evidence type="ECO:0000313" key="1">
    <source>
        <dbReference type="EMBL" id="MBE9376618.1"/>
    </source>
</evidence>
<dbReference type="EMBL" id="JADEYC010000048">
    <property type="protein sequence ID" value="MBE9376618.1"/>
    <property type="molecule type" value="Genomic_DNA"/>
</dbReference>
<dbReference type="RefSeq" id="WP_193930545.1">
    <property type="nucleotide sequence ID" value="NZ_JADEYC010000048.1"/>
</dbReference>
<name>A0A929BEN3_9PSEU</name>
<dbReference type="InterPro" id="IPR018727">
    <property type="entry name" value="DUF2267"/>
</dbReference>
<dbReference type="InterPro" id="IPR038282">
    <property type="entry name" value="DUF2267_sf"/>
</dbReference>
<gene>
    <name evidence="1" type="ORF">IQ251_19385</name>
</gene>